<accession>A0A9D1GDI8</accession>
<feature type="transmembrane region" description="Helical" evidence="9">
    <location>
        <begin position="93"/>
        <end position="112"/>
    </location>
</feature>
<evidence type="ECO:0000256" key="8">
    <source>
        <dbReference type="ARBA" id="ARBA00023136"/>
    </source>
</evidence>
<keyword evidence="4" id="KW-0762">Sugar transport</keyword>
<keyword evidence="5" id="KW-0598">Phosphotransferase system</keyword>
<evidence type="ECO:0000313" key="10">
    <source>
        <dbReference type="EMBL" id="HIT38264.1"/>
    </source>
</evidence>
<reference evidence="10" key="1">
    <citation type="submission" date="2020-10" db="EMBL/GenBank/DDBJ databases">
        <authorList>
            <person name="Gilroy R."/>
        </authorList>
    </citation>
    <scope>NUCLEOTIDE SEQUENCE</scope>
    <source>
        <strain evidence="10">CHK195-26880</strain>
    </source>
</reference>
<reference evidence="10" key="2">
    <citation type="journal article" date="2021" name="PeerJ">
        <title>Extensive microbial diversity within the chicken gut microbiome revealed by metagenomics and culture.</title>
        <authorList>
            <person name="Gilroy R."/>
            <person name="Ravi A."/>
            <person name="Getino M."/>
            <person name="Pursley I."/>
            <person name="Horton D.L."/>
            <person name="Alikhan N.F."/>
            <person name="Baker D."/>
            <person name="Gharbi K."/>
            <person name="Hall N."/>
            <person name="Watson M."/>
            <person name="Adriaenssens E.M."/>
            <person name="Foster-Nyarko E."/>
            <person name="Jarju S."/>
            <person name="Secka A."/>
            <person name="Antonio M."/>
            <person name="Oren A."/>
            <person name="Chaudhuri R.R."/>
            <person name="La Ragione R."/>
            <person name="Hildebrand F."/>
            <person name="Pallen M.J."/>
        </authorList>
    </citation>
    <scope>NUCLEOTIDE SEQUENCE</scope>
    <source>
        <strain evidence="10">CHK195-26880</strain>
    </source>
</reference>
<feature type="transmembrane region" description="Helical" evidence="9">
    <location>
        <begin position="58"/>
        <end position="87"/>
    </location>
</feature>
<dbReference type="GO" id="GO:0005886">
    <property type="term" value="C:plasma membrane"/>
    <property type="evidence" value="ECO:0007669"/>
    <property type="project" value="UniProtKB-SubCell"/>
</dbReference>
<evidence type="ECO:0000313" key="11">
    <source>
        <dbReference type="Proteomes" id="UP000886833"/>
    </source>
</evidence>
<protein>
    <submittedName>
        <fullName evidence="10">PTS N-acetylgalactosamine transporter subunit IIC</fullName>
    </submittedName>
</protein>
<sequence length="261" mass="27579">MEITLLQGIIITLVVMVLVVDRHLEALFIFRPIIVCPIVGAILGDLNTGLVAGGMVELAFAGIAGIGGASVPEALLTSVMTVVFAHITGNNVATSLALAYPFGVLLQFLWTVRNTAFTAFNGPAERYAKEGNIKGLFKLCFYGIVITSIATGILTFLSVYAAQEPLRALVEAMPDWLINGFQVAGGLLPAVGFAMLLRVTLKARYVPYLLAGFLFATFIQIDNVLPVAIMGVAFALMEYFRSGEKEAAVASSGNGGEASGI</sequence>
<dbReference type="PANTHER" id="PTHR32502:SF8">
    <property type="entry name" value="N-ACETYLGALACTOSAMINE PERMEASE IIC COMPONENT 1"/>
    <property type="match status" value="1"/>
</dbReference>
<dbReference type="Proteomes" id="UP000886833">
    <property type="component" value="Unassembled WGS sequence"/>
</dbReference>
<dbReference type="Pfam" id="PF03609">
    <property type="entry name" value="EII-Sor"/>
    <property type="match status" value="1"/>
</dbReference>
<feature type="transmembrane region" description="Helical" evidence="9">
    <location>
        <begin position="208"/>
        <end position="236"/>
    </location>
</feature>
<evidence type="ECO:0000256" key="5">
    <source>
        <dbReference type="ARBA" id="ARBA00022683"/>
    </source>
</evidence>
<dbReference type="InterPro" id="IPR050303">
    <property type="entry name" value="GatZ_KbaZ_carbometab"/>
</dbReference>
<comment type="subcellular location">
    <subcellularLocation>
        <location evidence="1">Cell membrane</location>
        <topology evidence="1">Multi-pass membrane protein</topology>
    </subcellularLocation>
</comment>
<keyword evidence="2" id="KW-0813">Transport</keyword>
<dbReference type="PROSITE" id="PS51106">
    <property type="entry name" value="PTS_EIIC_TYPE_4"/>
    <property type="match status" value="1"/>
</dbReference>
<proteinExistence type="predicted"/>
<feature type="transmembrane region" description="Helical" evidence="9">
    <location>
        <begin position="139"/>
        <end position="161"/>
    </location>
</feature>
<dbReference type="GO" id="GO:0009401">
    <property type="term" value="P:phosphoenolpyruvate-dependent sugar phosphotransferase system"/>
    <property type="evidence" value="ECO:0007669"/>
    <property type="project" value="UniProtKB-KW"/>
</dbReference>
<evidence type="ECO:0000256" key="9">
    <source>
        <dbReference type="SAM" id="Phobius"/>
    </source>
</evidence>
<evidence type="ECO:0000256" key="4">
    <source>
        <dbReference type="ARBA" id="ARBA00022597"/>
    </source>
</evidence>
<name>A0A9D1GDI8_9FIRM</name>
<keyword evidence="7 9" id="KW-1133">Transmembrane helix</keyword>
<feature type="transmembrane region" description="Helical" evidence="9">
    <location>
        <begin position="181"/>
        <end position="201"/>
    </location>
</feature>
<evidence type="ECO:0000256" key="7">
    <source>
        <dbReference type="ARBA" id="ARBA00022989"/>
    </source>
</evidence>
<feature type="transmembrane region" description="Helical" evidence="9">
    <location>
        <begin position="26"/>
        <end position="46"/>
    </location>
</feature>
<dbReference type="PANTHER" id="PTHR32502">
    <property type="entry name" value="N-ACETYLGALACTOSAMINE PERMEASE II COMPONENT-RELATED"/>
    <property type="match status" value="1"/>
</dbReference>
<feature type="transmembrane region" description="Helical" evidence="9">
    <location>
        <begin position="5"/>
        <end position="20"/>
    </location>
</feature>
<keyword evidence="6 9" id="KW-0812">Transmembrane</keyword>
<evidence type="ECO:0000256" key="3">
    <source>
        <dbReference type="ARBA" id="ARBA00022475"/>
    </source>
</evidence>
<dbReference type="InterPro" id="IPR004700">
    <property type="entry name" value="PTS_IIC_man"/>
</dbReference>
<evidence type="ECO:0000256" key="6">
    <source>
        <dbReference type="ARBA" id="ARBA00022692"/>
    </source>
</evidence>
<gene>
    <name evidence="10" type="primary">agaC</name>
    <name evidence="10" type="ORF">IAB59_07310</name>
</gene>
<comment type="caution">
    <text evidence="10">The sequence shown here is derived from an EMBL/GenBank/DDBJ whole genome shotgun (WGS) entry which is preliminary data.</text>
</comment>
<keyword evidence="8 9" id="KW-0472">Membrane</keyword>
<dbReference type="EMBL" id="DVKQ01000094">
    <property type="protein sequence ID" value="HIT38264.1"/>
    <property type="molecule type" value="Genomic_DNA"/>
</dbReference>
<keyword evidence="3" id="KW-1003">Cell membrane</keyword>
<dbReference type="AlphaFoldDB" id="A0A9D1GDI8"/>
<organism evidence="10 11">
    <name type="scientific">Candidatus Onthousia faecipullorum</name>
    <dbReference type="NCBI Taxonomy" id="2840887"/>
    <lineage>
        <taxon>Bacteria</taxon>
        <taxon>Bacillati</taxon>
        <taxon>Bacillota</taxon>
        <taxon>Bacilli</taxon>
        <taxon>Candidatus Onthousia</taxon>
    </lineage>
</organism>
<evidence type="ECO:0000256" key="2">
    <source>
        <dbReference type="ARBA" id="ARBA00022448"/>
    </source>
</evidence>
<evidence type="ECO:0000256" key="1">
    <source>
        <dbReference type="ARBA" id="ARBA00004651"/>
    </source>
</evidence>